<evidence type="ECO:0000256" key="1">
    <source>
        <dbReference type="SAM" id="MobiDB-lite"/>
    </source>
</evidence>
<dbReference type="CDD" id="cd00085">
    <property type="entry name" value="HNHc"/>
    <property type="match status" value="1"/>
</dbReference>
<dbReference type="InterPro" id="IPR029471">
    <property type="entry name" value="HNH_5"/>
</dbReference>
<dbReference type="InterPro" id="IPR003615">
    <property type="entry name" value="HNH_nuc"/>
</dbReference>
<feature type="region of interest" description="Disordered" evidence="1">
    <location>
        <begin position="80"/>
        <end position="104"/>
    </location>
</feature>
<dbReference type="Pfam" id="PF14279">
    <property type="entry name" value="HNH_5"/>
    <property type="match status" value="1"/>
</dbReference>
<dbReference type="KEGG" id="agv:OJF2_48360"/>
<evidence type="ECO:0000313" key="4">
    <source>
        <dbReference type="Proteomes" id="UP000324233"/>
    </source>
</evidence>
<evidence type="ECO:0000313" key="3">
    <source>
        <dbReference type="EMBL" id="QEH36276.1"/>
    </source>
</evidence>
<protein>
    <recommendedName>
        <fullName evidence="2">HNH nuclease domain-containing protein</fullName>
    </recommendedName>
</protein>
<dbReference type="OrthoDB" id="9816185at2"/>
<name>A0A5B9W6I2_9BACT</name>
<dbReference type="EMBL" id="CP042997">
    <property type="protein sequence ID" value="QEH36276.1"/>
    <property type="molecule type" value="Genomic_DNA"/>
</dbReference>
<reference evidence="3 4" key="1">
    <citation type="submission" date="2019-08" db="EMBL/GenBank/DDBJ databases">
        <title>Deep-cultivation of Planctomycetes and their phenomic and genomic characterization uncovers novel biology.</title>
        <authorList>
            <person name="Wiegand S."/>
            <person name="Jogler M."/>
            <person name="Boedeker C."/>
            <person name="Pinto D."/>
            <person name="Vollmers J."/>
            <person name="Rivas-Marin E."/>
            <person name="Kohn T."/>
            <person name="Peeters S.H."/>
            <person name="Heuer A."/>
            <person name="Rast P."/>
            <person name="Oberbeckmann S."/>
            <person name="Bunk B."/>
            <person name="Jeske O."/>
            <person name="Meyerdierks A."/>
            <person name="Storesund J.E."/>
            <person name="Kallscheuer N."/>
            <person name="Luecker S."/>
            <person name="Lage O.M."/>
            <person name="Pohl T."/>
            <person name="Merkel B.J."/>
            <person name="Hornburger P."/>
            <person name="Mueller R.-W."/>
            <person name="Bruemmer F."/>
            <person name="Labrenz M."/>
            <person name="Spormann A.M."/>
            <person name="Op den Camp H."/>
            <person name="Overmann J."/>
            <person name="Amann R."/>
            <person name="Jetten M.S.M."/>
            <person name="Mascher T."/>
            <person name="Medema M.H."/>
            <person name="Devos D.P."/>
            <person name="Kaster A.-K."/>
            <person name="Ovreas L."/>
            <person name="Rohde M."/>
            <person name="Galperin M.Y."/>
            <person name="Jogler C."/>
        </authorList>
    </citation>
    <scope>NUCLEOTIDE SEQUENCE [LARGE SCALE GENOMIC DNA]</scope>
    <source>
        <strain evidence="3 4">OJF2</strain>
    </source>
</reference>
<gene>
    <name evidence="3" type="ORF">OJF2_48360</name>
</gene>
<dbReference type="Gene3D" id="1.10.30.50">
    <property type="match status" value="1"/>
</dbReference>
<keyword evidence="4" id="KW-1185">Reference proteome</keyword>
<sequence>MKMPLLDRLLFVQGNRCFFCEQPLERSEASVEHLLASSKGGSNAEANCVACCRALNALLGSMSLKEKFRVVLNQRGPFRCPGRRGPGEAAPASELDASGPGPGRAEGLLRAAVQSLAAHEDTRPRTEAALRNAMRALLPTMTPEEQDALIASLKSSGKVIEEGGRLAYDL</sequence>
<proteinExistence type="predicted"/>
<accession>A0A5B9W6I2</accession>
<evidence type="ECO:0000259" key="2">
    <source>
        <dbReference type="SMART" id="SM00507"/>
    </source>
</evidence>
<dbReference type="SMART" id="SM00507">
    <property type="entry name" value="HNHc"/>
    <property type="match status" value="1"/>
</dbReference>
<dbReference type="AlphaFoldDB" id="A0A5B9W6I2"/>
<dbReference type="RefSeq" id="WP_148595982.1">
    <property type="nucleotide sequence ID" value="NZ_CP042997.1"/>
</dbReference>
<dbReference type="Proteomes" id="UP000324233">
    <property type="component" value="Chromosome"/>
</dbReference>
<feature type="domain" description="HNH nuclease" evidence="2">
    <location>
        <begin position="5"/>
        <end position="57"/>
    </location>
</feature>
<organism evidence="3 4">
    <name type="scientific">Aquisphaera giovannonii</name>
    <dbReference type="NCBI Taxonomy" id="406548"/>
    <lineage>
        <taxon>Bacteria</taxon>
        <taxon>Pseudomonadati</taxon>
        <taxon>Planctomycetota</taxon>
        <taxon>Planctomycetia</taxon>
        <taxon>Isosphaerales</taxon>
        <taxon>Isosphaeraceae</taxon>
        <taxon>Aquisphaera</taxon>
    </lineage>
</organism>